<dbReference type="EC" id="2.3.1.-" evidence="2"/>
<keyword evidence="2" id="KW-0808">Transferase</keyword>
<dbReference type="InterPro" id="IPR045057">
    <property type="entry name" value="Gcn5-rel_NAT"/>
</dbReference>
<name>A0ABW1VES2_9MICO</name>
<dbReference type="InterPro" id="IPR016181">
    <property type="entry name" value="Acyl_CoA_acyltransferase"/>
</dbReference>
<organism evidence="2 3">
    <name type="scientific">Luethyella okanaganae</name>
    <dbReference type="NCBI Taxonomy" id="69372"/>
    <lineage>
        <taxon>Bacteria</taxon>
        <taxon>Bacillati</taxon>
        <taxon>Actinomycetota</taxon>
        <taxon>Actinomycetes</taxon>
        <taxon>Micrococcales</taxon>
        <taxon>Microbacteriaceae</taxon>
        <taxon>Luethyella</taxon>
    </lineage>
</organism>
<protein>
    <submittedName>
        <fullName evidence="2">GNAT family N-acetyltransferase</fullName>
        <ecNumber evidence="2">2.3.1.-</ecNumber>
    </submittedName>
</protein>
<comment type="caution">
    <text evidence="2">The sequence shown here is derived from an EMBL/GenBank/DDBJ whole genome shotgun (WGS) entry which is preliminary data.</text>
</comment>
<dbReference type="Gene3D" id="3.40.630.30">
    <property type="match status" value="1"/>
</dbReference>
<gene>
    <name evidence="2" type="ORF">ACFQB0_10830</name>
</gene>
<dbReference type="Proteomes" id="UP001596306">
    <property type="component" value="Unassembled WGS sequence"/>
</dbReference>
<dbReference type="RefSeq" id="WP_386731251.1">
    <property type="nucleotide sequence ID" value="NZ_JBHSTP010000002.1"/>
</dbReference>
<feature type="domain" description="N-acetyltransferase" evidence="1">
    <location>
        <begin position="12"/>
        <end position="98"/>
    </location>
</feature>
<sequence>MEESLDDEIRIVRNSDADRYEVWLGDVLAGFAEYRESPSTVTFTHTQVYPAFSGRGLAQALARDALDDVVDRGKTIVPVCPFIAAYLRKRPEYQAAVRWPGGAA</sequence>
<dbReference type="EMBL" id="JBHSTP010000002">
    <property type="protein sequence ID" value="MFC6356601.1"/>
    <property type="molecule type" value="Genomic_DNA"/>
</dbReference>
<evidence type="ECO:0000259" key="1">
    <source>
        <dbReference type="PROSITE" id="PS51729"/>
    </source>
</evidence>
<dbReference type="GO" id="GO:0016746">
    <property type="term" value="F:acyltransferase activity"/>
    <property type="evidence" value="ECO:0007669"/>
    <property type="project" value="UniProtKB-KW"/>
</dbReference>
<keyword evidence="2" id="KW-0012">Acyltransferase</keyword>
<evidence type="ECO:0000313" key="2">
    <source>
        <dbReference type="EMBL" id="MFC6356601.1"/>
    </source>
</evidence>
<dbReference type="PANTHER" id="PTHR31435">
    <property type="entry name" value="PROTEIN NATD1"/>
    <property type="match status" value="1"/>
</dbReference>
<dbReference type="PROSITE" id="PS51729">
    <property type="entry name" value="GNAT_YJDJ"/>
    <property type="match status" value="1"/>
</dbReference>
<dbReference type="Pfam" id="PF14542">
    <property type="entry name" value="Acetyltransf_CG"/>
    <property type="match status" value="1"/>
</dbReference>
<reference evidence="3" key="1">
    <citation type="journal article" date="2019" name="Int. J. Syst. Evol. Microbiol.">
        <title>The Global Catalogue of Microorganisms (GCM) 10K type strain sequencing project: providing services to taxonomists for standard genome sequencing and annotation.</title>
        <authorList>
            <consortium name="The Broad Institute Genomics Platform"/>
            <consortium name="The Broad Institute Genome Sequencing Center for Infectious Disease"/>
            <person name="Wu L."/>
            <person name="Ma J."/>
        </authorList>
    </citation>
    <scope>NUCLEOTIDE SEQUENCE [LARGE SCALE GENOMIC DNA]</scope>
    <source>
        <strain evidence="3">CCUG 43304</strain>
    </source>
</reference>
<keyword evidence="3" id="KW-1185">Reference proteome</keyword>
<dbReference type="PANTHER" id="PTHR31435:SF10">
    <property type="entry name" value="BSR4717 PROTEIN"/>
    <property type="match status" value="1"/>
</dbReference>
<proteinExistence type="predicted"/>
<dbReference type="InterPro" id="IPR031165">
    <property type="entry name" value="GNAT_YJDJ"/>
</dbReference>
<dbReference type="SUPFAM" id="SSF55729">
    <property type="entry name" value="Acyl-CoA N-acyltransferases (Nat)"/>
    <property type="match status" value="1"/>
</dbReference>
<accession>A0ABW1VES2</accession>
<evidence type="ECO:0000313" key="3">
    <source>
        <dbReference type="Proteomes" id="UP001596306"/>
    </source>
</evidence>